<reference evidence="1 2" key="1">
    <citation type="submission" date="2024-03" db="EMBL/GenBank/DDBJ databases">
        <title>Adaptation during the transition from Ophiocordyceps entomopathogen to insect associate is accompanied by gene loss and intensified selection.</title>
        <authorList>
            <person name="Ward C.M."/>
            <person name="Onetto C.A."/>
            <person name="Borneman A.R."/>
        </authorList>
    </citation>
    <scope>NUCLEOTIDE SEQUENCE [LARGE SCALE GENOMIC DNA]</scope>
    <source>
        <strain evidence="1">AWRI1</strain>
        <tissue evidence="1">Single Adult Female</tissue>
    </source>
</reference>
<accession>A0AAN9TIN9</accession>
<dbReference type="EMBL" id="JBBCAQ010000018">
    <property type="protein sequence ID" value="KAK7595375.1"/>
    <property type="molecule type" value="Genomic_DNA"/>
</dbReference>
<name>A0AAN9TIN9_9HEMI</name>
<comment type="caution">
    <text evidence="1">The sequence shown here is derived from an EMBL/GenBank/DDBJ whole genome shotgun (WGS) entry which is preliminary data.</text>
</comment>
<keyword evidence="2" id="KW-1185">Reference proteome</keyword>
<sequence>MRSRSTDFYASPSPLLADWSYRRDPPSDSNWLAAKCRADATRVFARASNESDRVASRPLPKRVKGEYERNEVKELVQPSARVYGNS</sequence>
<dbReference type="AlphaFoldDB" id="A0AAN9TIN9"/>
<protein>
    <submittedName>
        <fullName evidence="1">Uncharacterized protein</fullName>
    </submittedName>
</protein>
<proteinExistence type="predicted"/>
<evidence type="ECO:0000313" key="1">
    <source>
        <dbReference type="EMBL" id="KAK7595375.1"/>
    </source>
</evidence>
<dbReference type="Proteomes" id="UP001367676">
    <property type="component" value="Unassembled WGS sequence"/>
</dbReference>
<evidence type="ECO:0000313" key="2">
    <source>
        <dbReference type="Proteomes" id="UP001367676"/>
    </source>
</evidence>
<organism evidence="1 2">
    <name type="scientific">Parthenolecanium corni</name>
    <dbReference type="NCBI Taxonomy" id="536013"/>
    <lineage>
        <taxon>Eukaryota</taxon>
        <taxon>Metazoa</taxon>
        <taxon>Ecdysozoa</taxon>
        <taxon>Arthropoda</taxon>
        <taxon>Hexapoda</taxon>
        <taxon>Insecta</taxon>
        <taxon>Pterygota</taxon>
        <taxon>Neoptera</taxon>
        <taxon>Paraneoptera</taxon>
        <taxon>Hemiptera</taxon>
        <taxon>Sternorrhyncha</taxon>
        <taxon>Coccoidea</taxon>
        <taxon>Coccidae</taxon>
        <taxon>Parthenolecanium</taxon>
    </lineage>
</organism>
<gene>
    <name evidence="1" type="ORF">V9T40_013200</name>
</gene>